<dbReference type="EMBL" id="ARXV01000007">
    <property type="protein sequence ID" value="KGD64674.1"/>
    <property type="molecule type" value="Genomic_DNA"/>
</dbReference>
<dbReference type="PANTHER" id="PTHR43461:SF1">
    <property type="entry name" value="TRANSMEMBRANE PROTEIN 256"/>
    <property type="match status" value="1"/>
</dbReference>
<dbReference type="RefSeq" id="WP_035232772.1">
    <property type="nucleotide sequence ID" value="NZ_ARXV01000007.1"/>
</dbReference>
<dbReference type="PANTHER" id="PTHR43461">
    <property type="entry name" value="TRANSMEMBRANE PROTEIN 256"/>
    <property type="match status" value="1"/>
</dbReference>
<comment type="similarity">
    <text evidence="2">Belongs to the UPF0382 family.</text>
</comment>
<keyword evidence="5 6" id="KW-0472">Membrane</keyword>
<feature type="transmembrane region" description="Helical" evidence="6">
    <location>
        <begin position="70"/>
        <end position="89"/>
    </location>
</feature>
<dbReference type="eggNOG" id="COG2363">
    <property type="taxonomic scope" value="Bacteria"/>
</dbReference>
<comment type="subcellular location">
    <subcellularLocation>
        <location evidence="1">Membrane</location>
        <topology evidence="1">Multi-pass membrane protein</topology>
    </subcellularLocation>
</comment>
<proteinExistence type="inferred from homology"/>
<evidence type="ECO:0000256" key="1">
    <source>
        <dbReference type="ARBA" id="ARBA00004141"/>
    </source>
</evidence>
<evidence type="ECO:0000313" key="8">
    <source>
        <dbReference type="Proteomes" id="UP000029444"/>
    </source>
</evidence>
<evidence type="ECO:0000256" key="6">
    <source>
        <dbReference type="SAM" id="Phobius"/>
    </source>
</evidence>
<keyword evidence="3 6" id="KW-0812">Transmembrane</keyword>
<dbReference type="PATRIC" id="fig|1177154.3.peg.2074"/>
<keyword evidence="8" id="KW-1185">Reference proteome</keyword>
<gene>
    <name evidence="7" type="ORF">Y5S_02040</name>
</gene>
<dbReference type="InterPro" id="IPR006696">
    <property type="entry name" value="DUF423"/>
</dbReference>
<dbReference type="OrthoDB" id="9802121at2"/>
<dbReference type="GO" id="GO:0005886">
    <property type="term" value="C:plasma membrane"/>
    <property type="evidence" value="ECO:0007669"/>
    <property type="project" value="TreeGrafter"/>
</dbReference>
<comment type="caution">
    <text evidence="7">The sequence shown here is derived from an EMBL/GenBank/DDBJ whole genome shotgun (WGS) entry which is preliminary data.</text>
</comment>
<dbReference type="STRING" id="1177154.Y5S_02040"/>
<evidence type="ECO:0000256" key="3">
    <source>
        <dbReference type="ARBA" id="ARBA00022692"/>
    </source>
</evidence>
<dbReference type="Proteomes" id="UP000029444">
    <property type="component" value="Unassembled WGS sequence"/>
</dbReference>
<keyword evidence="4 6" id="KW-1133">Transmembrane helix</keyword>
<feature type="transmembrane region" description="Helical" evidence="6">
    <location>
        <begin position="95"/>
        <end position="119"/>
    </location>
</feature>
<feature type="transmembrane region" description="Helical" evidence="6">
    <location>
        <begin position="46"/>
        <end position="63"/>
    </location>
</feature>
<evidence type="ECO:0000313" key="7">
    <source>
        <dbReference type="EMBL" id="KGD64674.1"/>
    </source>
</evidence>
<accession>A0A095SK37</accession>
<sequence length="122" mass="12814">MKILLVLGAINGALAVILGAFGAHGLKARVDESLLATWATASEYHFYHALALLLTGLLAKTFGASSMIAAGWVIFAGMLVFSGSLYILVLSGQKWLGAITPLGGTALIIGWLMLAWSLFKHA</sequence>
<reference evidence="7 8" key="1">
    <citation type="submission" date="2012-09" db="EMBL/GenBank/DDBJ databases">
        <title>Genome Sequence of alkane-degrading Bacterium Alcanivorax sp. 19-m-6.</title>
        <authorList>
            <person name="Lai Q."/>
            <person name="Shao Z."/>
        </authorList>
    </citation>
    <scope>NUCLEOTIDE SEQUENCE [LARGE SCALE GENOMIC DNA]</scope>
    <source>
        <strain evidence="7 8">19-m-6</strain>
    </source>
</reference>
<evidence type="ECO:0000256" key="2">
    <source>
        <dbReference type="ARBA" id="ARBA00009694"/>
    </source>
</evidence>
<name>A0A095SK37_9GAMM</name>
<protein>
    <recommendedName>
        <fullName evidence="9">DUF423 domain-containing protein</fullName>
    </recommendedName>
</protein>
<evidence type="ECO:0000256" key="5">
    <source>
        <dbReference type="ARBA" id="ARBA00023136"/>
    </source>
</evidence>
<evidence type="ECO:0000256" key="4">
    <source>
        <dbReference type="ARBA" id="ARBA00022989"/>
    </source>
</evidence>
<organism evidence="7 8">
    <name type="scientific">Alcanivorax nanhaiticus</name>
    <dbReference type="NCBI Taxonomy" id="1177154"/>
    <lineage>
        <taxon>Bacteria</taxon>
        <taxon>Pseudomonadati</taxon>
        <taxon>Pseudomonadota</taxon>
        <taxon>Gammaproteobacteria</taxon>
        <taxon>Oceanospirillales</taxon>
        <taxon>Alcanivoracaceae</taxon>
        <taxon>Alcanivorax</taxon>
    </lineage>
</organism>
<dbReference type="Pfam" id="PF04241">
    <property type="entry name" value="DUF423"/>
    <property type="match status" value="1"/>
</dbReference>
<evidence type="ECO:0008006" key="9">
    <source>
        <dbReference type="Google" id="ProtNLM"/>
    </source>
</evidence>
<dbReference type="AlphaFoldDB" id="A0A095SK37"/>